<dbReference type="Proteomes" id="UP001459277">
    <property type="component" value="Unassembled WGS sequence"/>
</dbReference>
<dbReference type="InterPro" id="IPR040358">
    <property type="entry name" value="At4g22758-like"/>
</dbReference>
<dbReference type="EMBL" id="JAZDWU010000002">
    <property type="protein sequence ID" value="KAL0010904.1"/>
    <property type="molecule type" value="Genomic_DNA"/>
</dbReference>
<proteinExistence type="predicted"/>
<dbReference type="AlphaFoldDB" id="A0AAW2DL63"/>
<dbReference type="Pfam" id="PF23156">
    <property type="entry name" value="DUF7054"/>
    <property type="match status" value="1"/>
</dbReference>
<keyword evidence="3" id="KW-1185">Reference proteome</keyword>
<comment type="caution">
    <text evidence="2">The sequence shown here is derived from an EMBL/GenBank/DDBJ whole genome shotgun (WGS) entry which is preliminary data.</text>
</comment>
<evidence type="ECO:0000313" key="2">
    <source>
        <dbReference type="EMBL" id="KAL0010904.1"/>
    </source>
</evidence>
<organism evidence="2 3">
    <name type="scientific">Lithocarpus litseifolius</name>
    <dbReference type="NCBI Taxonomy" id="425828"/>
    <lineage>
        <taxon>Eukaryota</taxon>
        <taxon>Viridiplantae</taxon>
        <taxon>Streptophyta</taxon>
        <taxon>Embryophyta</taxon>
        <taxon>Tracheophyta</taxon>
        <taxon>Spermatophyta</taxon>
        <taxon>Magnoliopsida</taxon>
        <taxon>eudicotyledons</taxon>
        <taxon>Gunneridae</taxon>
        <taxon>Pentapetalae</taxon>
        <taxon>rosids</taxon>
        <taxon>fabids</taxon>
        <taxon>Fagales</taxon>
        <taxon>Fagaceae</taxon>
        <taxon>Lithocarpus</taxon>
    </lineage>
</organism>
<reference evidence="2 3" key="1">
    <citation type="submission" date="2024-01" db="EMBL/GenBank/DDBJ databases">
        <title>A telomere-to-telomere, gap-free genome of sweet tea (Lithocarpus litseifolius).</title>
        <authorList>
            <person name="Zhou J."/>
        </authorList>
    </citation>
    <scope>NUCLEOTIDE SEQUENCE [LARGE SCALE GENOMIC DNA]</scope>
    <source>
        <strain evidence="2">Zhou-2022a</strain>
        <tissue evidence="2">Leaf</tissue>
    </source>
</reference>
<protein>
    <recommendedName>
        <fullName evidence="1">DUF7054 domain-containing protein</fullName>
    </recommendedName>
</protein>
<name>A0AAW2DL63_9ROSI</name>
<dbReference type="InterPro" id="IPR055482">
    <property type="entry name" value="DUF7054"/>
</dbReference>
<dbReference type="PANTHER" id="PTHR33270">
    <property type="entry name" value="BNAC05G50380D PROTEIN"/>
    <property type="match status" value="1"/>
</dbReference>
<accession>A0AAW2DL63</accession>
<feature type="non-terminal residue" evidence="2">
    <location>
        <position position="1"/>
    </location>
</feature>
<sequence length="75" mass="8283">ADGVRPPAVRLTKLLLNVTIQGNLGPVQVVMSPESTVRDLVTVAVKIYAKECCRPILLTTNLAMFDLHYSQFNLE</sequence>
<dbReference type="PANTHER" id="PTHR33270:SF24">
    <property type="entry name" value="EXPRESSED PROTEIN"/>
    <property type="match status" value="1"/>
</dbReference>
<evidence type="ECO:0000259" key="1">
    <source>
        <dbReference type="Pfam" id="PF23156"/>
    </source>
</evidence>
<gene>
    <name evidence="2" type="ORF">SO802_006012</name>
</gene>
<feature type="non-terminal residue" evidence="2">
    <location>
        <position position="75"/>
    </location>
</feature>
<feature type="domain" description="DUF7054" evidence="1">
    <location>
        <begin position="11"/>
        <end position="75"/>
    </location>
</feature>
<evidence type="ECO:0000313" key="3">
    <source>
        <dbReference type="Proteomes" id="UP001459277"/>
    </source>
</evidence>